<evidence type="ECO:0000259" key="5">
    <source>
        <dbReference type="Pfam" id="PF14833"/>
    </source>
</evidence>
<evidence type="ECO:0000256" key="1">
    <source>
        <dbReference type="ARBA" id="ARBA00009080"/>
    </source>
</evidence>
<dbReference type="InterPro" id="IPR006115">
    <property type="entry name" value="6PGDH_NADP-bd"/>
</dbReference>
<dbReference type="RefSeq" id="WP_308481699.1">
    <property type="nucleotide sequence ID" value="NZ_OY726397.1"/>
</dbReference>
<dbReference type="GO" id="GO:0016491">
    <property type="term" value="F:oxidoreductase activity"/>
    <property type="evidence" value="ECO:0007669"/>
    <property type="project" value="UniProtKB-KW"/>
</dbReference>
<dbReference type="InterPro" id="IPR029154">
    <property type="entry name" value="HIBADH-like_NADP-bd"/>
</dbReference>
<keyword evidence="7" id="KW-1185">Reference proteome</keyword>
<evidence type="ECO:0000259" key="4">
    <source>
        <dbReference type="Pfam" id="PF03446"/>
    </source>
</evidence>
<dbReference type="EMBL" id="OY726397">
    <property type="protein sequence ID" value="CAJ1499609.1"/>
    <property type="molecule type" value="Genomic_DNA"/>
</dbReference>
<name>A0ABN9N2Y6_9MYCO</name>
<sequence length="269" mass="26714">MKVGFVGAGRMGTPMIERLLGAGHDVVALGRSDEKRTALRDLGATAVAEVTAVAVGAEVVVVCVFTDDQVRELCLDAPAGNGLLAAMQPGSVLVLHTTGSPATAGAVAEVAAARGIGVIDAPVSGGPHDIAAGAITLYLGGSDAAVATARPALAAYGEPVVHVGPLGCGQKMKLINNTVFAAQIGLVAEAAKLAEHLGIEESAMLAALPHGSGASRAMGNIARAGSTAGFVTAVGEFLDKDVTVVRRTAAELGTDLGRLEALVDAGLGR</sequence>
<evidence type="ECO:0000256" key="3">
    <source>
        <dbReference type="ARBA" id="ARBA00023027"/>
    </source>
</evidence>
<dbReference type="Gene3D" id="3.40.50.720">
    <property type="entry name" value="NAD(P)-binding Rossmann-like Domain"/>
    <property type="match status" value="1"/>
</dbReference>
<dbReference type="Pfam" id="PF03446">
    <property type="entry name" value="NAD_binding_2"/>
    <property type="match status" value="1"/>
</dbReference>
<reference evidence="6 7" key="1">
    <citation type="submission" date="2023-08" db="EMBL/GenBank/DDBJ databases">
        <authorList>
            <person name="Folkvardsen B D."/>
            <person name="Norman A."/>
        </authorList>
    </citation>
    <scope>NUCLEOTIDE SEQUENCE [LARGE SCALE GENOMIC DNA]</scope>
    <source>
        <strain evidence="6 7">Mu0053</strain>
    </source>
</reference>
<dbReference type="SUPFAM" id="SSF48179">
    <property type="entry name" value="6-phosphogluconate dehydrogenase C-terminal domain-like"/>
    <property type="match status" value="1"/>
</dbReference>
<keyword evidence="2 6" id="KW-0560">Oxidoreductase</keyword>
<dbReference type="InterPro" id="IPR013328">
    <property type="entry name" value="6PGD_dom2"/>
</dbReference>
<dbReference type="EC" id="1.1.-.-" evidence="6"/>
<dbReference type="PANTHER" id="PTHR43060">
    <property type="entry name" value="3-HYDROXYISOBUTYRATE DEHYDROGENASE-LIKE 1, MITOCHONDRIAL-RELATED"/>
    <property type="match status" value="1"/>
</dbReference>
<keyword evidence="3" id="KW-0520">NAD</keyword>
<dbReference type="Pfam" id="PF14833">
    <property type="entry name" value="NAD_binding_11"/>
    <property type="match status" value="1"/>
</dbReference>
<dbReference type="InterPro" id="IPR015815">
    <property type="entry name" value="HIBADH-related"/>
</dbReference>
<feature type="domain" description="6-phosphogluconate dehydrogenase NADP-binding" evidence="4">
    <location>
        <begin position="2"/>
        <end position="164"/>
    </location>
</feature>
<dbReference type="PIRSF" id="PIRSF000103">
    <property type="entry name" value="HIBADH"/>
    <property type="match status" value="1"/>
</dbReference>
<evidence type="ECO:0000313" key="6">
    <source>
        <dbReference type="EMBL" id="CAJ1499609.1"/>
    </source>
</evidence>
<dbReference type="SUPFAM" id="SSF51735">
    <property type="entry name" value="NAD(P)-binding Rossmann-fold domains"/>
    <property type="match status" value="1"/>
</dbReference>
<evidence type="ECO:0000313" key="7">
    <source>
        <dbReference type="Proteomes" id="UP001190465"/>
    </source>
</evidence>
<dbReference type="InterPro" id="IPR008927">
    <property type="entry name" value="6-PGluconate_DH-like_C_sf"/>
</dbReference>
<dbReference type="PANTHER" id="PTHR43060:SF15">
    <property type="entry name" value="3-HYDROXYISOBUTYRATE DEHYDROGENASE-LIKE 1, MITOCHONDRIAL-RELATED"/>
    <property type="match status" value="1"/>
</dbReference>
<comment type="similarity">
    <text evidence="1">Belongs to the HIBADH-related family.</text>
</comment>
<protein>
    <submittedName>
        <fullName evidence="6">NAD(P)-dependent oxidoreductase</fullName>
        <ecNumber evidence="6">1.1.-.-</ecNumber>
    </submittedName>
</protein>
<proteinExistence type="inferred from homology"/>
<accession>A0ABN9N2Y6</accession>
<feature type="domain" description="3-hydroxyisobutyrate dehydrogenase-like NAD-binding" evidence="5">
    <location>
        <begin position="167"/>
        <end position="256"/>
    </location>
</feature>
<dbReference type="Proteomes" id="UP001190465">
    <property type="component" value="Chromosome"/>
</dbReference>
<dbReference type="InterPro" id="IPR036291">
    <property type="entry name" value="NAD(P)-bd_dom_sf"/>
</dbReference>
<evidence type="ECO:0000256" key="2">
    <source>
        <dbReference type="ARBA" id="ARBA00023002"/>
    </source>
</evidence>
<organism evidence="6 7">
    <name type="scientific">[Mycobacterium] burgundiense</name>
    <dbReference type="NCBI Taxonomy" id="3064286"/>
    <lineage>
        <taxon>Bacteria</taxon>
        <taxon>Bacillati</taxon>
        <taxon>Actinomycetota</taxon>
        <taxon>Actinomycetes</taxon>
        <taxon>Mycobacteriales</taxon>
        <taxon>Mycobacteriaceae</taxon>
        <taxon>Mycolicibacterium</taxon>
    </lineage>
</organism>
<gene>
    <name evidence="6" type="ORF">MU0053_001458</name>
</gene>
<dbReference type="Gene3D" id="1.10.1040.10">
    <property type="entry name" value="N-(1-d-carboxylethyl)-l-norvaline Dehydrogenase, domain 2"/>
    <property type="match status" value="1"/>
</dbReference>